<evidence type="ECO:0000313" key="5">
    <source>
        <dbReference type="Proteomes" id="UP000007875"/>
    </source>
</evidence>
<sequence length="396" mass="43531">TSLKEVPYDSSLNKTEESNSKHSNGSPSEADVVVIGGGSVGCSTAYHLAKMGVKNVVLLEQHKLTAGTTWHTAGLLWHLTSHDLEMELIKHTRELMTDVLPKETGLETGWIDTGGLFTAYRKERLDAYKEMATLAKVYGMDAQMLSPYEINDIHPLVDVSNLIGAVYSPMDGTMDPAGTCLTYTRAAAKYGAKILENCDVTGIETKVDDYGIKRIVSVSTNHGVIKTRNIVNCTGVWAPYIGKMVGVPVPQLTYKHAYVVTEPIPGVSKVPNCRDHDSSIYLKRQGDTLQIGGYESNPIHCEHVDKDFAFGLYDLDWDVFSRHIEHACMSVPQVEQTGIRSTVCGPESFTSDQKPLVGESPDVRGFFYGSGFNSAGMIQLTSFISLFLICKIFLYI</sequence>
<keyword evidence="2" id="KW-1133">Transmembrane helix</keyword>
<dbReference type="Proteomes" id="UP000007875">
    <property type="component" value="Unassembled WGS sequence"/>
</dbReference>
<dbReference type="PANTHER" id="PTHR13847">
    <property type="entry name" value="SARCOSINE DEHYDROGENASE-RELATED"/>
    <property type="match status" value="1"/>
</dbReference>
<dbReference type="GO" id="GO:0005759">
    <property type="term" value="C:mitochondrial matrix"/>
    <property type="evidence" value="ECO:0007669"/>
    <property type="project" value="TreeGrafter"/>
</dbReference>
<reference evidence="4" key="3">
    <citation type="submission" date="2025-09" db="UniProtKB">
        <authorList>
            <consortium name="Ensembl"/>
        </authorList>
    </citation>
    <scope>IDENTIFICATION</scope>
</reference>
<name>H2YWY7_CIOSA</name>
<dbReference type="AlphaFoldDB" id="H2YWY7"/>
<evidence type="ECO:0000256" key="2">
    <source>
        <dbReference type="SAM" id="Phobius"/>
    </source>
</evidence>
<proteinExistence type="predicted"/>
<evidence type="ECO:0000256" key="1">
    <source>
        <dbReference type="SAM" id="MobiDB-lite"/>
    </source>
</evidence>
<feature type="transmembrane region" description="Helical" evidence="2">
    <location>
        <begin position="376"/>
        <end position="394"/>
    </location>
</feature>
<dbReference type="HOGENOM" id="CLU_007884_11_3_1"/>
<dbReference type="GO" id="GO:0008480">
    <property type="term" value="F:sarcosine dehydrogenase activity"/>
    <property type="evidence" value="ECO:0007669"/>
    <property type="project" value="TreeGrafter"/>
</dbReference>
<keyword evidence="2" id="KW-0472">Membrane</keyword>
<organism evidence="4 5">
    <name type="scientific">Ciona savignyi</name>
    <name type="common">Pacific transparent sea squirt</name>
    <dbReference type="NCBI Taxonomy" id="51511"/>
    <lineage>
        <taxon>Eukaryota</taxon>
        <taxon>Metazoa</taxon>
        <taxon>Chordata</taxon>
        <taxon>Tunicata</taxon>
        <taxon>Ascidiacea</taxon>
        <taxon>Phlebobranchia</taxon>
        <taxon>Cionidae</taxon>
        <taxon>Ciona</taxon>
    </lineage>
</organism>
<dbReference type="Ensembl" id="ENSCSAVT00000009966.1">
    <property type="protein sequence ID" value="ENSCSAVP00000009848.1"/>
    <property type="gene ID" value="ENSCSAVG00000005786.1"/>
</dbReference>
<dbReference type="SUPFAM" id="SSF54373">
    <property type="entry name" value="FAD-linked reductases, C-terminal domain"/>
    <property type="match status" value="1"/>
</dbReference>
<evidence type="ECO:0000259" key="3">
    <source>
        <dbReference type="Pfam" id="PF01266"/>
    </source>
</evidence>
<dbReference type="Gene3D" id="3.30.9.10">
    <property type="entry name" value="D-Amino Acid Oxidase, subunit A, domain 2"/>
    <property type="match status" value="1"/>
</dbReference>
<reference evidence="4" key="2">
    <citation type="submission" date="2025-08" db="UniProtKB">
        <authorList>
            <consortium name="Ensembl"/>
        </authorList>
    </citation>
    <scope>IDENTIFICATION</scope>
</reference>
<reference evidence="5" key="1">
    <citation type="submission" date="2003-08" db="EMBL/GenBank/DDBJ databases">
        <authorList>
            <person name="Birren B."/>
            <person name="Nusbaum C."/>
            <person name="Abebe A."/>
            <person name="Abouelleil A."/>
            <person name="Adekoya E."/>
            <person name="Ait-zahra M."/>
            <person name="Allen N."/>
            <person name="Allen T."/>
            <person name="An P."/>
            <person name="Anderson M."/>
            <person name="Anderson S."/>
            <person name="Arachchi H."/>
            <person name="Armbruster J."/>
            <person name="Bachantsang P."/>
            <person name="Baldwin J."/>
            <person name="Barry A."/>
            <person name="Bayul T."/>
            <person name="Blitshsteyn B."/>
            <person name="Bloom T."/>
            <person name="Blye J."/>
            <person name="Boguslavskiy L."/>
            <person name="Borowsky M."/>
            <person name="Boukhgalter B."/>
            <person name="Brunache A."/>
            <person name="Butler J."/>
            <person name="Calixte N."/>
            <person name="Calvo S."/>
            <person name="Camarata J."/>
            <person name="Campo K."/>
            <person name="Chang J."/>
            <person name="Cheshatsang Y."/>
            <person name="Citroen M."/>
            <person name="Collymore A."/>
            <person name="Considine T."/>
            <person name="Cook A."/>
            <person name="Cooke P."/>
            <person name="Corum B."/>
            <person name="Cuomo C."/>
            <person name="David R."/>
            <person name="Dawoe T."/>
            <person name="Degray S."/>
            <person name="Dodge S."/>
            <person name="Dooley K."/>
            <person name="Dorje P."/>
            <person name="Dorjee K."/>
            <person name="Dorris L."/>
            <person name="Duffey N."/>
            <person name="Dupes A."/>
            <person name="Elkins T."/>
            <person name="Engels R."/>
            <person name="Erickson J."/>
            <person name="Farina A."/>
            <person name="Faro S."/>
            <person name="Ferreira P."/>
            <person name="Fischer H."/>
            <person name="Fitzgerald M."/>
            <person name="Foley K."/>
            <person name="Gage D."/>
            <person name="Galagan J."/>
            <person name="Gearin G."/>
            <person name="Gnerre S."/>
            <person name="Gnirke A."/>
            <person name="Goyette A."/>
            <person name="Graham J."/>
            <person name="Grandbois E."/>
            <person name="Gyaltsen K."/>
            <person name="Hafez N."/>
            <person name="Hagopian D."/>
            <person name="Hagos B."/>
            <person name="Hall J."/>
            <person name="Hatcher B."/>
            <person name="Heller A."/>
            <person name="Higgins H."/>
            <person name="Honan T."/>
            <person name="Horn A."/>
            <person name="Houde N."/>
            <person name="Hughes L."/>
            <person name="Hulme W."/>
            <person name="Husby E."/>
            <person name="Iliev I."/>
            <person name="Jaffe D."/>
            <person name="Jones C."/>
            <person name="Kamal M."/>
            <person name="Kamat A."/>
            <person name="Kamvysselis M."/>
            <person name="Karlsson E."/>
            <person name="Kells C."/>
            <person name="Kieu A."/>
            <person name="Kisner P."/>
            <person name="Kodira C."/>
            <person name="Kulbokas E."/>
            <person name="Labutti K."/>
            <person name="Lama D."/>
            <person name="Landers T."/>
            <person name="Leger J."/>
            <person name="Levine S."/>
            <person name="Lewis D."/>
            <person name="Lewis T."/>
            <person name="Lindblad-toh K."/>
            <person name="Liu X."/>
            <person name="Lokyitsang T."/>
            <person name="Lokyitsang Y."/>
            <person name="Lucien O."/>
            <person name="Lui A."/>
            <person name="Ma L.J."/>
            <person name="Mabbitt R."/>
            <person name="Macdonald J."/>
            <person name="Maclean C."/>
            <person name="Major J."/>
            <person name="Manning J."/>
            <person name="Marabella R."/>
            <person name="Maru K."/>
            <person name="Matthews C."/>
            <person name="Mauceli E."/>
            <person name="Mccarthy M."/>
            <person name="Mcdonough S."/>
            <person name="Mcghee T."/>
            <person name="Meldrim J."/>
            <person name="Meneus L."/>
            <person name="Mesirov J."/>
            <person name="Mihalev A."/>
            <person name="Mihova T."/>
            <person name="Mikkelsen T."/>
            <person name="Mlenga V."/>
            <person name="Moru K."/>
            <person name="Mozes J."/>
            <person name="Mulrain L."/>
            <person name="Munson G."/>
            <person name="Naylor J."/>
            <person name="Newes C."/>
            <person name="Nguyen C."/>
            <person name="Nguyen N."/>
            <person name="Nguyen T."/>
            <person name="Nicol R."/>
            <person name="Nielsen C."/>
            <person name="Nizzari M."/>
            <person name="Norbu C."/>
            <person name="Norbu N."/>
            <person name="O'donnell P."/>
            <person name="Okoawo O."/>
            <person name="O'leary S."/>
            <person name="Omotosho B."/>
            <person name="O'neill K."/>
            <person name="Osman S."/>
            <person name="Parker S."/>
            <person name="Perrin D."/>
            <person name="Phunkhang P."/>
            <person name="Piqani B."/>
            <person name="Purcell S."/>
            <person name="Rachupka T."/>
            <person name="Ramasamy U."/>
            <person name="Rameau R."/>
            <person name="Ray V."/>
            <person name="Raymond C."/>
            <person name="Retta R."/>
            <person name="Richardson S."/>
            <person name="Rise C."/>
            <person name="Rodriguez J."/>
            <person name="Rogers J."/>
            <person name="Rogov P."/>
            <person name="Rutman M."/>
            <person name="Schupbach R."/>
            <person name="Seaman C."/>
            <person name="Settipalli S."/>
            <person name="Sharpe T."/>
            <person name="Sheridan J."/>
            <person name="Sherpa N."/>
            <person name="Shi J."/>
            <person name="Smirnov S."/>
            <person name="Smith C."/>
            <person name="Sougnez C."/>
            <person name="Spencer B."/>
            <person name="Stalker J."/>
            <person name="Stange-thomann N."/>
            <person name="Stavropoulos S."/>
            <person name="Stetson K."/>
            <person name="Stone C."/>
            <person name="Stone S."/>
            <person name="Stubbs M."/>
            <person name="Talamas J."/>
            <person name="Tchuinga P."/>
            <person name="Tenzing P."/>
            <person name="Tesfaye S."/>
            <person name="Theodore J."/>
            <person name="Thoulutsang Y."/>
            <person name="Topham K."/>
            <person name="Towey S."/>
            <person name="Tsamla T."/>
            <person name="Tsomo N."/>
            <person name="Vallee D."/>
            <person name="Vassiliev H."/>
            <person name="Venkataraman V."/>
            <person name="Vinson J."/>
            <person name="Vo A."/>
            <person name="Wade C."/>
            <person name="Wang S."/>
            <person name="Wangchuk T."/>
            <person name="Wangdi T."/>
            <person name="Whittaker C."/>
            <person name="Wilkinson J."/>
            <person name="Wu Y."/>
            <person name="Wyman D."/>
            <person name="Yadav S."/>
            <person name="Yang S."/>
            <person name="Yang X."/>
            <person name="Yeager S."/>
            <person name="Yee E."/>
            <person name="Young G."/>
            <person name="Zainoun J."/>
            <person name="Zembeck L."/>
            <person name="Zimmer A."/>
            <person name="Zody M."/>
            <person name="Lander E."/>
        </authorList>
    </citation>
    <scope>NUCLEOTIDE SEQUENCE [LARGE SCALE GENOMIC DNA]</scope>
</reference>
<dbReference type="GO" id="GO:1901053">
    <property type="term" value="P:sarcosine catabolic process"/>
    <property type="evidence" value="ECO:0007669"/>
    <property type="project" value="TreeGrafter"/>
</dbReference>
<keyword evidence="5" id="KW-1185">Reference proteome</keyword>
<feature type="region of interest" description="Disordered" evidence="1">
    <location>
        <begin position="1"/>
        <end position="29"/>
    </location>
</feature>
<accession>H2YWY7</accession>
<feature type="domain" description="FAD dependent oxidoreductase" evidence="3">
    <location>
        <begin position="31"/>
        <end position="379"/>
    </location>
</feature>
<keyword evidence="2" id="KW-0812">Transmembrane</keyword>
<dbReference type="SUPFAM" id="SSF51905">
    <property type="entry name" value="FAD/NAD(P)-binding domain"/>
    <property type="match status" value="1"/>
</dbReference>
<dbReference type="GeneTree" id="ENSGT00940000157589"/>
<dbReference type="InterPro" id="IPR036188">
    <property type="entry name" value="FAD/NAD-bd_sf"/>
</dbReference>
<dbReference type="Pfam" id="PF01266">
    <property type="entry name" value="DAO"/>
    <property type="match status" value="1"/>
</dbReference>
<dbReference type="InterPro" id="IPR006076">
    <property type="entry name" value="FAD-dep_OxRdtase"/>
</dbReference>
<protein>
    <recommendedName>
        <fullName evidence="3">FAD dependent oxidoreductase domain-containing protein</fullName>
    </recommendedName>
</protein>
<evidence type="ECO:0000313" key="4">
    <source>
        <dbReference type="Ensembl" id="ENSCSAVP00000009848.1"/>
    </source>
</evidence>
<dbReference type="PANTHER" id="PTHR13847:SF200">
    <property type="entry name" value="SARCOSINE DEHYDROGENASE, MITOCHONDRIAL"/>
    <property type="match status" value="1"/>
</dbReference>
<dbReference type="Gene3D" id="3.50.50.60">
    <property type="entry name" value="FAD/NAD(P)-binding domain"/>
    <property type="match status" value="1"/>
</dbReference>